<name>A0A0P1FDJ1_9RHOB</name>
<dbReference type="STRING" id="321267.SHM7688_02120"/>
<organism evidence="1 2">
    <name type="scientific">Shimia marina</name>
    <dbReference type="NCBI Taxonomy" id="321267"/>
    <lineage>
        <taxon>Bacteria</taxon>
        <taxon>Pseudomonadati</taxon>
        <taxon>Pseudomonadota</taxon>
        <taxon>Alphaproteobacteria</taxon>
        <taxon>Rhodobacterales</taxon>
        <taxon>Roseobacteraceae</taxon>
    </lineage>
</organism>
<dbReference type="EMBL" id="CYPW01000020">
    <property type="protein sequence ID" value="CUH52673.1"/>
    <property type="molecule type" value="Genomic_DNA"/>
</dbReference>
<evidence type="ECO:0000313" key="2">
    <source>
        <dbReference type="Proteomes" id="UP000054823"/>
    </source>
</evidence>
<protein>
    <submittedName>
        <fullName evidence="1">Uncharacterized protein</fullName>
    </submittedName>
</protein>
<keyword evidence="2" id="KW-1185">Reference proteome</keyword>
<accession>A0A0P1FDJ1</accession>
<dbReference type="AlphaFoldDB" id="A0A0P1FDJ1"/>
<sequence length="77" mass="8275">MLPMLRLNLHAKAGPSLGRKSSQPFRKLHSAMADTAPCATLACLFLIGSSCFRPISRLKVPTGSLPEVLWAQSVLAN</sequence>
<gene>
    <name evidence="1" type="ORF">SHM7688_02120</name>
</gene>
<dbReference type="Proteomes" id="UP000054823">
    <property type="component" value="Unassembled WGS sequence"/>
</dbReference>
<reference evidence="1 2" key="1">
    <citation type="submission" date="2015-09" db="EMBL/GenBank/DDBJ databases">
        <authorList>
            <consortium name="Swine Surveillance"/>
        </authorList>
    </citation>
    <scope>NUCLEOTIDE SEQUENCE [LARGE SCALE GENOMIC DNA]</scope>
    <source>
        <strain evidence="1 2">CECT 7688</strain>
    </source>
</reference>
<proteinExistence type="predicted"/>
<evidence type="ECO:0000313" key="1">
    <source>
        <dbReference type="EMBL" id="CUH52673.1"/>
    </source>
</evidence>